<name>X1QTT6_9ZZZZ</name>
<comment type="caution">
    <text evidence="1">The sequence shown here is derived from an EMBL/GenBank/DDBJ whole genome shotgun (WGS) entry which is preliminary data.</text>
</comment>
<dbReference type="EMBL" id="BARV01040807">
    <property type="protein sequence ID" value="GAI46694.1"/>
    <property type="molecule type" value="Genomic_DNA"/>
</dbReference>
<organism evidence="1">
    <name type="scientific">marine sediment metagenome</name>
    <dbReference type="NCBI Taxonomy" id="412755"/>
    <lineage>
        <taxon>unclassified sequences</taxon>
        <taxon>metagenomes</taxon>
        <taxon>ecological metagenomes</taxon>
    </lineage>
</organism>
<dbReference type="AlphaFoldDB" id="X1QTT6"/>
<evidence type="ECO:0008006" key="2">
    <source>
        <dbReference type="Google" id="ProtNLM"/>
    </source>
</evidence>
<proteinExistence type="predicted"/>
<sequence length="42" mass="4444">DGLVAAGSVVTKDVTEGIIVCGNPAKKLHEVPENQLLKNQEE</sequence>
<dbReference type="Gene3D" id="2.160.10.10">
    <property type="entry name" value="Hexapeptide repeat proteins"/>
    <property type="match status" value="1"/>
</dbReference>
<gene>
    <name evidence="1" type="ORF">S06H3_62041</name>
</gene>
<accession>X1QTT6</accession>
<feature type="non-terminal residue" evidence="1">
    <location>
        <position position="1"/>
    </location>
</feature>
<reference evidence="1" key="1">
    <citation type="journal article" date="2014" name="Front. Microbiol.">
        <title>High frequency of phylogenetically diverse reductive dehalogenase-homologous genes in deep subseafloor sedimentary metagenomes.</title>
        <authorList>
            <person name="Kawai M."/>
            <person name="Futagami T."/>
            <person name="Toyoda A."/>
            <person name="Takaki Y."/>
            <person name="Nishi S."/>
            <person name="Hori S."/>
            <person name="Arai W."/>
            <person name="Tsubouchi T."/>
            <person name="Morono Y."/>
            <person name="Uchiyama I."/>
            <person name="Ito T."/>
            <person name="Fujiyama A."/>
            <person name="Inagaki F."/>
            <person name="Takami H."/>
        </authorList>
    </citation>
    <scope>NUCLEOTIDE SEQUENCE</scope>
    <source>
        <strain evidence="1">Expedition CK06-06</strain>
    </source>
</reference>
<evidence type="ECO:0000313" key="1">
    <source>
        <dbReference type="EMBL" id="GAI46694.1"/>
    </source>
</evidence>
<protein>
    <recommendedName>
        <fullName evidence="2">Acetyltransferase</fullName>
    </recommendedName>
</protein>
<dbReference type="InterPro" id="IPR011004">
    <property type="entry name" value="Trimer_LpxA-like_sf"/>
</dbReference>
<dbReference type="SUPFAM" id="SSF51161">
    <property type="entry name" value="Trimeric LpxA-like enzymes"/>
    <property type="match status" value="1"/>
</dbReference>